<evidence type="ECO:0000313" key="3">
    <source>
        <dbReference type="Proteomes" id="UP001159042"/>
    </source>
</evidence>
<organism evidence="2 3">
    <name type="scientific">Exocentrus adspersus</name>
    <dbReference type="NCBI Taxonomy" id="1586481"/>
    <lineage>
        <taxon>Eukaryota</taxon>
        <taxon>Metazoa</taxon>
        <taxon>Ecdysozoa</taxon>
        <taxon>Arthropoda</taxon>
        <taxon>Hexapoda</taxon>
        <taxon>Insecta</taxon>
        <taxon>Pterygota</taxon>
        <taxon>Neoptera</taxon>
        <taxon>Endopterygota</taxon>
        <taxon>Coleoptera</taxon>
        <taxon>Polyphaga</taxon>
        <taxon>Cucujiformia</taxon>
        <taxon>Chrysomeloidea</taxon>
        <taxon>Cerambycidae</taxon>
        <taxon>Lamiinae</taxon>
        <taxon>Acanthocinini</taxon>
        <taxon>Exocentrus</taxon>
    </lineage>
</organism>
<evidence type="ECO:0000256" key="1">
    <source>
        <dbReference type="ARBA" id="ARBA00023172"/>
    </source>
</evidence>
<accession>A0AAV8VA24</accession>
<protein>
    <recommendedName>
        <fullName evidence="4">Peptidase A2 domain-containing protein</fullName>
    </recommendedName>
</protein>
<feature type="non-terminal residue" evidence="2">
    <location>
        <position position="1"/>
    </location>
</feature>
<dbReference type="Gene3D" id="1.10.443.10">
    <property type="entry name" value="Intergrase catalytic core"/>
    <property type="match status" value="1"/>
</dbReference>
<proteinExistence type="predicted"/>
<dbReference type="SUPFAM" id="SSF56349">
    <property type="entry name" value="DNA breaking-rejoining enzymes"/>
    <property type="match status" value="1"/>
</dbReference>
<reference evidence="2 3" key="1">
    <citation type="journal article" date="2023" name="Insect Mol. Biol.">
        <title>Genome sequencing provides insights into the evolution of gene families encoding plant cell wall-degrading enzymes in longhorned beetles.</title>
        <authorList>
            <person name="Shin N.R."/>
            <person name="Okamura Y."/>
            <person name="Kirsch R."/>
            <person name="Pauchet Y."/>
        </authorList>
    </citation>
    <scope>NUCLEOTIDE SEQUENCE [LARGE SCALE GENOMIC DNA]</scope>
    <source>
        <strain evidence="2">EAD_L_NR</strain>
    </source>
</reference>
<evidence type="ECO:0008006" key="4">
    <source>
        <dbReference type="Google" id="ProtNLM"/>
    </source>
</evidence>
<sequence length="100" mass="11459">KIVGFIYYKSGKCTVQPVGIKTFYSIGHCFRRTSETFLADSGADIQILKRHGGWRSSGVAEAYVEDSIENKVKISKDFLVIQLKGNLRPLHRQHRQYQQD</sequence>
<keyword evidence="3" id="KW-1185">Reference proteome</keyword>
<name>A0AAV8VA24_9CUCU</name>
<gene>
    <name evidence="2" type="ORF">NQ315_008207</name>
</gene>
<comment type="caution">
    <text evidence="2">The sequence shown here is derived from an EMBL/GenBank/DDBJ whole genome shotgun (WGS) entry which is preliminary data.</text>
</comment>
<dbReference type="InterPro" id="IPR013762">
    <property type="entry name" value="Integrase-like_cat_sf"/>
</dbReference>
<evidence type="ECO:0000313" key="2">
    <source>
        <dbReference type="EMBL" id="KAJ8911072.1"/>
    </source>
</evidence>
<dbReference type="EMBL" id="JANEYG010000219">
    <property type="protein sequence ID" value="KAJ8911072.1"/>
    <property type="molecule type" value="Genomic_DNA"/>
</dbReference>
<dbReference type="GO" id="GO:0015074">
    <property type="term" value="P:DNA integration"/>
    <property type="evidence" value="ECO:0007669"/>
    <property type="project" value="InterPro"/>
</dbReference>
<dbReference type="Proteomes" id="UP001159042">
    <property type="component" value="Unassembled WGS sequence"/>
</dbReference>
<dbReference type="GO" id="GO:0006310">
    <property type="term" value="P:DNA recombination"/>
    <property type="evidence" value="ECO:0007669"/>
    <property type="project" value="UniProtKB-KW"/>
</dbReference>
<dbReference type="GO" id="GO:0003677">
    <property type="term" value="F:DNA binding"/>
    <property type="evidence" value="ECO:0007669"/>
    <property type="project" value="InterPro"/>
</dbReference>
<dbReference type="InterPro" id="IPR011010">
    <property type="entry name" value="DNA_brk_join_enz"/>
</dbReference>
<dbReference type="AlphaFoldDB" id="A0AAV8VA24"/>
<keyword evidence="1" id="KW-0233">DNA recombination</keyword>